<gene>
    <name evidence="2" type="ORF">E6O75_ATG07888</name>
</gene>
<protein>
    <submittedName>
        <fullName evidence="2">Uncharacterized protein</fullName>
    </submittedName>
</protein>
<comment type="caution">
    <text evidence="2">The sequence shown here is derived from an EMBL/GenBank/DDBJ whole genome shotgun (WGS) entry which is preliminary data.</text>
</comment>
<dbReference type="Proteomes" id="UP000298493">
    <property type="component" value="Unassembled WGS sequence"/>
</dbReference>
<sequence>MRYAGTDDDLREFSTIQVPLSCRIWRVTARNTRVQTSGFNPTYSVNPMCQTTVPKEVGFHFHWQLARRRHHGHTSPGTTPPSRPYKPGQDVAITAIQARRRHHGYTSPGKTSPSRPYKPGQDVAITAIQARARRRHYCHISPGKTPPSRPYKQDVYTVSVPANRRSNSPLDEIRWKLESSPSSLSNQLAQPQSVPGEVEHGRANPCRRVIFRPAQIHPNLLLIWPPSSSHVRRESQVREMSIATCFSPTIIDKLQVAIQTTVSSSRLSAVPMDHAQ</sequence>
<dbReference type="AlphaFoldDB" id="A0A4Z1P4B5"/>
<accession>A0A4Z1P4B5</accession>
<dbReference type="EMBL" id="SNSC02000020">
    <property type="protein sequence ID" value="TID15560.1"/>
    <property type="molecule type" value="Genomic_DNA"/>
</dbReference>
<keyword evidence="3" id="KW-1185">Reference proteome</keyword>
<reference evidence="2 3" key="1">
    <citation type="submission" date="2019-04" db="EMBL/GenBank/DDBJ databases">
        <title>High contiguity whole genome sequence and gene annotation resource for two Venturia nashicola isolates.</title>
        <authorList>
            <person name="Prokchorchik M."/>
            <person name="Won K."/>
            <person name="Lee Y."/>
            <person name="Choi E.D."/>
            <person name="Segonzac C."/>
            <person name="Sohn K.H."/>
        </authorList>
    </citation>
    <scope>NUCLEOTIDE SEQUENCE [LARGE SCALE GENOMIC DNA]</scope>
    <source>
        <strain evidence="2 3">PRI2</strain>
    </source>
</reference>
<feature type="region of interest" description="Disordered" evidence="1">
    <location>
        <begin position="100"/>
        <end position="121"/>
    </location>
</feature>
<name>A0A4Z1P4B5_9PEZI</name>
<feature type="compositionally biased region" description="Polar residues" evidence="1">
    <location>
        <begin position="181"/>
        <end position="193"/>
    </location>
</feature>
<evidence type="ECO:0000313" key="2">
    <source>
        <dbReference type="EMBL" id="TID15560.1"/>
    </source>
</evidence>
<feature type="region of interest" description="Disordered" evidence="1">
    <location>
        <begin position="181"/>
        <end position="200"/>
    </location>
</feature>
<feature type="region of interest" description="Disordered" evidence="1">
    <location>
        <begin position="68"/>
        <end position="88"/>
    </location>
</feature>
<proteinExistence type="predicted"/>
<organism evidence="2 3">
    <name type="scientific">Venturia nashicola</name>
    <dbReference type="NCBI Taxonomy" id="86259"/>
    <lineage>
        <taxon>Eukaryota</taxon>
        <taxon>Fungi</taxon>
        <taxon>Dikarya</taxon>
        <taxon>Ascomycota</taxon>
        <taxon>Pezizomycotina</taxon>
        <taxon>Dothideomycetes</taxon>
        <taxon>Pleosporomycetidae</taxon>
        <taxon>Venturiales</taxon>
        <taxon>Venturiaceae</taxon>
        <taxon>Venturia</taxon>
    </lineage>
</organism>
<evidence type="ECO:0000256" key="1">
    <source>
        <dbReference type="SAM" id="MobiDB-lite"/>
    </source>
</evidence>
<evidence type="ECO:0000313" key="3">
    <source>
        <dbReference type="Proteomes" id="UP000298493"/>
    </source>
</evidence>